<reference evidence="1" key="1">
    <citation type="journal article" date="2023" name="bioRxiv">
        <title>Scaffold-level genome assemblies of two parasitoid biocontrol wasps reveal the parthenogenesis mechanism and an associated novel virus.</title>
        <authorList>
            <person name="Inwood S."/>
            <person name="Skelly J."/>
            <person name="Guhlin J."/>
            <person name="Harrop T."/>
            <person name="Goldson S."/>
            <person name="Dearden P."/>
        </authorList>
    </citation>
    <scope>NUCLEOTIDE SEQUENCE</scope>
    <source>
        <strain evidence="1">Lincoln</strain>
        <tissue evidence="1">Whole body</tissue>
    </source>
</reference>
<protein>
    <submittedName>
        <fullName evidence="1">Uncharacterized protein</fullName>
    </submittedName>
</protein>
<dbReference type="AlphaFoldDB" id="A0AA39G3B5"/>
<dbReference type="Pfam" id="PF01359">
    <property type="entry name" value="Transposase_1"/>
    <property type="match status" value="1"/>
</dbReference>
<reference evidence="1" key="2">
    <citation type="submission" date="2023-03" db="EMBL/GenBank/DDBJ databases">
        <authorList>
            <person name="Inwood S.N."/>
            <person name="Skelly J.G."/>
            <person name="Guhlin J."/>
            <person name="Harrop T.W.R."/>
            <person name="Goldson S.G."/>
            <person name="Dearden P.K."/>
        </authorList>
    </citation>
    <scope>NUCLEOTIDE SEQUENCE</scope>
    <source>
        <strain evidence="1">Lincoln</strain>
        <tissue evidence="1">Whole body</tissue>
    </source>
</reference>
<keyword evidence="2" id="KW-1185">Reference proteome</keyword>
<gene>
    <name evidence="1" type="ORF">PV327_002964</name>
</gene>
<dbReference type="EMBL" id="JAQQBR010000002">
    <property type="protein sequence ID" value="KAK0180598.1"/>
    <property type="molecule type" value="Genomic_DNA"/>
</dbReference>
<sequence length="83" mass="9342">MKVQVLILPDMQAQRIVRGGLHEHVEAGVRHGSIVPSEILDQLWLSAAEVLATVFWDCKGVLLVYLLQECQIVNALHYCDVFD</sequence>
<accession>A0AA39G3B5</accession>
<organism evidence="1 2">
    <name type="scientific">Microctonus hyperodae</name>
    <name type="common">Parasitoid wasp</name>
    <dbReference type="NCBI Taxonomy" id="165561"/>
    <lineage>
        <taxon>Eukaryota</taxon>
        <taxon>Metazoa</taxon>
        <taxon>Ecdysozoa</taxon>
        <taxon>Arthropoda</taxon>
        <taxon>Hexapoda</taxon>
        <taxon>Insecta</taxon>
        <taxon>Pterygota</taxon>
        <taxon>Neoptera</taxon>
        <taxon>Endopterygota</taxon>
        <taxon>Hymenoptera</taxon>
        <taxon>Apocrita</taxon>
        <taxon>Ichneumonoidea</taxon>
        <taxon>Braconidae</taxon>
        <taxon>Euphorinae</taxon>
        <taxon>Microctonus</taxon>
    </lineage>
</organism>
<comment type="caution">
    <text evidence="1">The sequence shown here is derived from an EMBL/GenBank/DDBJ whole genome shotgun (WGS) entry which is preliminary data.</text>
</comment>
<evidence type="ECO:0000313" key="2">
    <source>
        <dbReference type="Proteomes" id="UP001168972"/>
    </source>
</evidence>
<name>A0AA39G3B5_MICHY</name>
<evidence type="ECO:0000313" key="1">
    <source>
        <dbReference type="EMBL" id="KAK0180598.1"/>
    </source>
</evidence>
<proteinExistence type="predicted"/>
<dbReference type="Proteomes" id="UP001168972">
    <property type="component" value="Unassembled WGS sequence"/>
</dbReference>
<dbReference type="InterPro" id="IPR001888">
    <property type="entry name" value="Transposase_1"/>
</dbReference>